<keyword evidence="4" id="KW-1185">Reference proteome</keyword>
<keyword evidence="1" id="KW-0560">Oxidoreductase</keyword>
<dbReference type="Gene3D" id="2.30.110.10">
    <property type="entry name" value="Electron Transport, Fmn-binding Protein, Chain A"/>
    <property type="match status" value="1"/>
</dbReference>
<dbReference type="GO" id="GO:0005829">
    <property type="term" value="C:cytosol"/>
    <property type="evidence" value="ECO:0007669"/>
    <property type="project" value="TreeGrafter"/>
</dbReference>
<gene>
    <name evidence="3" type="ORF">E1283_29505</name>
</gene>
<dbReference type="GO" id="GO:0070967">
    <property type="term" value="F:coenzyme F420 binding"/>
    <property type="evidence" value="ECO:0007669"/>
    <property type="project" value="TreeGrafter"/>
</dbReference>
<dbReference type="PANTHER" id="PTHR35176">
    <property type="entry name" value="HEME OXYGENASE HI_0854-RELATED"/>
    <property type="match status" value="1"/>
</dbReference>
<feature type="domain" description="Pyridoxamine 5'-phosphate oxidase N-terminal" evidence="2">
    <location>
        <begin position="5"/>
        <end position="134"/>
    </location>
</feature>
<dbReference type="InterPro" id="IPR012349">
    <property type="entry name" value="Split_barrel_FMN-bd"/>
</dbReference>
<dbReference type="Proteomes" id="UP000295345">
    <property type="component" value="Unassembled WGS sequence"/>
</dbReference>
<dbReference type="PANTHER" id="PTHR35176:SF2">
    <property type="entry name" value="F420H(2)-DEPENDENT REDUCTASE RV1155"/>
    <property type="match status" value="1"/>
</dbReference>
<dbReference type="InterPro" id="IPR019967">
    <property type="entry name" value="F420-dep_enz_PPOX_Rv0121"/>
</dbReference>
<evidence type="ECO:0000256" key="1">
    <source>
        <dbReference type="ARBA" id="ARBA00023002"/>
    </source>
</evidence>
<protein>
    <submittedName>
        <fullName evidence="3">TIGR03668 family PPOX class F420-dependent oxidoreductase</fullName>
    </submittedName>
</protein>
<organism evidence="3 4">
    <name type="scientific">Streptomyces hainanensis</name>
    <dbReference type="NCBI Taxonomy" id="402648"/>
    <lineage>
        <taxon>Bacteria</taxon>
        <taxon>Bacillati</taxon>
        <taxon>Actinomycetota</taxon>
        <taxon>Actinomycetes</taxon>
        <taxon>Kitasatosporales</taxon>
        <taxon>Streptomycetaceae</taxon>
        <taxon>Streptomyces</taxon>
    </lineage>
</organism>
<comment type="caution">
    <text evidence="3">The sequence shown here is derived from an EMBL/GenBank/DDBJ whole genome shotgun (WGS) entry which is preliminary data.</text>
</comment>
<dbReference type="NCBIfam" id="TIGR03668">
    <property type="entry name" value="Rv0121_F420"/>
    <property type="match status" value="1"/>
</dbReference>
<evidence type="ECO:0000313" key="4">
    <source>
        <dbReference type="Proteomes" id="UP000295345"/>
    </source>
</evidence>
<dbReference type="EMBL" id="SMKI01000442">
    <property type="protein sequence ID" value="TDC66744.1"/>
    <property type="molecule type" value="Genomic_DNA"/>
</dbReference>
<dbReference type="OrthoDB" id="9812086at2"/>
<dbReference type="RefSeq" id="WP_132821224.1">
    <property type="nucleotide sequence ID" value="NZ_SMKI01000442.1"/>
</dbReference>
<dbReference type="InterPro" id="IPR011576">
    <property type="entry name" value="Pyridox_Oxase_N"/>
</dbReference>
<reference evidence="3 4" key="1">
    <citation type="submission" date="2019-03" db="EMBL/GenBank/DDBJ databases">
        <title>Draft genome sequences of novel Actinobacteria.</title>
        <authorList>
            <person name="Sahin N."/>
            <person name="Ay H."/>
            <person name="Saygin H."/>
        </authorList>
    </citation>
    <scope>NUCLEOTIDE SEQUENCE [LARGE SCALE GENOMIC DNA]</scope>
    <source>
        <strain evidence="3 4">DSM 41900</strain>
    </source>
</reference>
<dbReference type="AlphaFoldDB" id="A0A4R4SVB1"/>
<dbReference type="Pfam" id="PF01243">
    <property type="entry name" value="PNPOx_N"/>
    <property type="match status" value="1"/>
</dbReference>
<dbReference type="GO" id="GO:0016627">
    <property type="term" value="F:oxidoreductase activity, acting on the CH-CH group of donors"/>
    <property type="evidence" value="ECO:0007669"/>
    <property type="project" value="TreeGrafter"/>
</dbReference>
<evidence type="ECO:0000259" key="2">
    <source>
        <dbReference type="Pfam" id="PF01243"/>
    </source>
</evidence>
<name>A0A4R4SVB1_9ACTN</name>
<accession>A0A4R4SVB1</accession>
<dbReference type="InterPro" id="IPR052019">
    <property type="entry name" value="F420H2_bilvrd_red/Heme_oxyg"/>
</dbReference>
<proteinExistence type="predicted"/>
<dbReference type="SUPFAM" id="SSF50475">
    <property type="entry name" value="FMN-binding split barrel"/>
    <property type="match status" value="1"/>
</dbReference>
<evidence type="ECO:0000313" key="3">
    <source>
        <dbReference type="EMBL" id="TDC66744.1"/>
    </source>
</evidence>
<sequence>MRLTPEAARRRAAEARVLRLATVGPDGAPHLVPATFAARGDTLVTAVDHKPKRHQNLRRLRNIAADPRVSVLFDVYDDDWTHLWWTRGDGTARILPAEAHEAPLAWLRAKYEQYHDHPPEGPIIEITVTHWTGWSYAPPKND</sequence>